<evidence type="ECO:0000313" key="2">
    <source>
        <dbReference type="Proteomes" id="UP001059610"/>
    </source>
</evidence>
<gene>
    <name evidence="1" type="ORF">SOASR032_17090</name>
</gene>
<dbReference type="PROSITE" id="PS51257">
    <property type="entry name" value="PROKAR_LIPOPROTEIN"/>
    <property type="match status" value="1"/>
</dbReference>
<evidence type="ECO:0008006" key="3">
    <source>
        <dbReference type="Google" id="ProtNLM"/>
    </source>
</evidence>
<accession>A0ABQ5LHQ8</accession>
<evidence type="ECO:0000313" key="1">
    <source>
        <dbReference type="EMBL" id="GKX63140.1"/>
    </source>
</evidence>
<proteinExistence type="predicted"/>
<organism evidence="1 2">
    <name type="scientific">Pragia fontium</name>
    <dbReference type="NCBI Taxonomy" id="82985"/>
    <lineage>
        <taxon>Bacteria</taxon>
        <taxon>Pseudomonadati</taxon>
        <taxon>Pseudomonadota</taxon>
        <taxon>Gammaproteobacteria</taxon>
        <taxon>Enterobacterales</taxon>
        <taxon>Budviciaceae</taxon>
        <taxon>Pragia</taxon>
    </lineage>
</organism>
<keyword evidence="2" id="KW-1185">Reference proteome</keyword>
<dbReference type="Proteomes" id="UP001059610">
    <property type="component" value="Unassembled WGS sequence"/>
</dbReference>
<dbReference type="Pfam" id="PF25851">
    <property type="entry name" value="YafT"/>
    <property type="match status" value="1"/>
</dbReference>
<dbReference type="EMBL" id="BRLJ01000003">
    <property type="protein sequence ID" value="GKX63140.1"/>
    <property type="molecule type" value="Genomic_DNA"/>
</dbReference>
<dbReference type="InterPro" id="IPR058961">
    <property type="entry name" value="YafT"/>
</dbReference>
<dbReference type="RefSeq" id="WP_126467148.1">
    <property type="nucleotide sequence ID" value="NZ_BRLJ01000003.1"/>
</dbReference>
<comment type="caution">
    <text evidence="1">The sequence shown here is derived from an EMBL/GenBank/DDBJ whole genome shotgun (WGS) entry which is preliminary data.</text>
</comment>
<name>A0ABQ5LHQ8_9GAMM</name>
<protein>
    <recommendedName>
        <fullName evidence="3">Aminopeptidase</fullName>
    </recommendedName>
</protein>
<reference evidence="1" key="1">
    <citation type="submission" date="2022-06" db="EMBL/GenBank/DDBJ databases">
        <title>Draft genome sequences of Pragia fontium str. JCM24417.</title>
        <authorList>
            <person name="Wakabayashi Y."/>
            <person name="Kojima K."/>
        </authorList>
    </citation>
    <scope>NUCLEOTIDE SEQUENCE</scope>
    <source>
        <strain evidence="1">JCM 24417</strain>
    </source>
</reference>
<sequence length="256" mass="28835">MQSVKRLGSAIFLPLILISATLISGCSSAPEFKSRAANLTGKSQLTEQEVLDIDPLTEITEHDIQQALKEANKDSFLIPKNSPIVLVQSGANIPDAAMQQEMMKYYNISVYSGLSPTKPRTPIARKNAEQALLPQPNYIKSLRLAAAKARQNKIVVYWGSFEQGLPDKDNTKIVWLPYHNGDILRETKYLRYSIRFATVDVKSGMWVMYTPPNTESEFINIAFQSSQNKLNQVTEVKESAYVEAAKNFSERFEKLR</sequence>